<protein>
    <recommendedName>
        <fullName evidence="3">Mannosyl-glycoprotein endo-beta-N-acetylglucosamidase-like domain-containing protein</fullName>
    </recommendedName>
</protein>
<gene>
    <name evidence="2" type="ORF">VUQ07_08090</name>
    <name evidence="1" type="ORF">VUQ09_06920</name>
</gene>
<sequence length="227" mass="25265">MELKKLSKLLVVSAGIGIYSSTVLSNQIVDAQEHTEEVKQESRAVRAIKAVETEEDLSQFEQDIQAMSVDELNQIIDHVAVEGRQRGTTRSSSLKAAWKAAAAIARNVGFPHAATLVEHSVDGRNYTEKNGSFSSTIKQTAAYNRIKNKDGSGSDRFTRSDSTDLFYAIHKFSYSFVGSDIRITDTFDFEANTNYQNGFSTWVNNWGYLNQNMGILKPINVRITISP</sequence>
<evidence type="ECO:0000313" key="1">
    <source>
        <dbReference type="EMBL" id="XBC47300.1"/>
    </source>
</evidence>
<organism evidence="2">
    <name type="scientific">Dolosigranulum savutiense</name>
    <dbReference type="NCBI Taxonomy" id="3110288"/>
    <lineage>
        <taxon>Bacteria</taxon>
        <taxon>Bacillati</taxon>
        <taxon>Bacillota</taxon>
        <taxon>Bacilli</taxon>
        <taxon>Lactobacillales</taxon>
        <taxon>Carnobacteriaceae</taxon>
        <taxon>Dolosigranulum</taxon>
    </lineage>
</organism>
<dbReference type="EMBL" id="CP142436">
    <property type="protein sequence ID" value="XBC51184.1"/>
    <property type="molecule type" value="Genomic_DNA"/>
</dbReference>
<proteinExistence type="predicted"/>
<dbReference type="AlphaFoldDB" id="A0AB74U4Z9"/>
<dbReference type="EMBL" id="CP142434">
    <property type="protein sequence ID" value="XBC47300.1"/>
    <property type="molecule type" value="Genomic_DNA"/>
</dbReference>
<accession>A0AB74U4Z9</accession>
<dbReference type="RefSeq" id="WP_347297469.1">
    <property type="nucleotide sequence ID" value="NZ_CP142434.1"/>
</dbReference>
<reference evidence="2" key="1">
    <citation type="submission" date="2023-12" db="EMBL/GenBank/DDBJ databases">
        <title>Dolosigranulum savutii sp. nov. isolated from human upper respiratory samples collected in Botswana.</title>
        <authorList>
            <person name="Kelly M.S."/>
        </authorList>
    </citation>
    <scope>NUCLEOTIDE SEQUENCE</scope>
    <source>
        <strain evidence="2">MSK211</strain>
        <strain evidence="1">MSK312</strain>
    </source>
</reference>
<evidence type="ECO:0008006" key="3">
    <source>
        <dbReference type="Google" id="ProtNLM"/>
    </source>
</evidence>
<evidence type="ECO:0000313" key="2">
    <source>
        <dbReference type="EMBL" id="XBC51184.1"/>
    </source>
</evidence>
<name>A0AB74U4Z9_9LACT</name>